<name>A0A381Q9P8_9ZZZZ</name>
<proteinExistence type="predicted"/>
<accession>A0A381Q9P8</accession>
<dbReference type="EMBL" id="UINC01001222">
    <property type="protein sequence ID" value="SUZ74787.1"/>
    <property type="molecule type" value="Genomic_DNA"/>
</dbReference>
<organism evidence="1">
    <name type="scientific">marine metagenome</name>
    <dbReference type="NCBI Taxonomy" id="408172"/>
    <lineage>
        <taxon>unclassified sequences</taxon>
        <taxon>metagenomes</taxon>
        <taxon>ecological metagenomes</taxon>
    </lineage>
</organism>
<gene>
    <name evidence="1" type="ORF">METZ01_LOCUS27641</name>
</gene>
<reference evidence="1" key="1">
    <citation type="submission" date="2018-05" db="EMBL/GenBank/DDBJ databases">
        <authorList>
            <person name="Lanie J.A."/>
            <person name="Ng W.-L."/>
            <person name="Kazmierczak K.M."/>
            <person name="Andrzejewski T.M."/>
            <person name="Davidsen T.M."/>
            <person name="Wayne K.J."/>
            <person name="Tettelin H."/>
            <person name="Glass J.I."/>
            <person name="Rusch D."/>
            <person name="Podicherti R."/>
            <person name="Tsui H.-C.T."/>
            <person name="Winkler M.E."/>
        </authorList>
    </citation>
    <scope>NUCLEOTIDE SEQUENCE</scope>
</reference>
<sequence>MQRPIGVRGDRAVIARPAELVLDLLDT</sequence>
<protein>
    <submittedName>
        <fullName evidence="1">Uncharacterized protein</fullName>
    </submittedName>
</protein>
<dbReference type="Gene3D" id="3.40.30.10">
    <property type="entry name" value="Glutaredoxin"/>
    <property type="match status" value="1"/>
</dbReference>
<evidence type="ECO:0000313" key="1">
    <source>
        <dbReference type="EMBL" id="SUZ74787.1"/>
    </source>
</evidence>
<dbReference type="AlphaFoldDB" id="A0A381Q9P8"/>